<evidence type="ECO:0000313" key="2">
    <source>
        <dbReference type="EMBL" id="QEI05600.1"/>
    </source>
</evidence>
<dbReference type="InterPro" id="IPR046866">
    <property type="entry name" value="FapA_N"/>
</dbReference>
<evidence type="ECO:0000313" key="3">
    <source>
        <dbReference type="Proteomes" id="UP000325161"/>
    </source>
</evidence>
<dbReference type="Pfam" id="PF03961">
    <property type="entry name" value="FapA"/>
    <property type="match status" value="1"/>
</dbReference>
<dbReference type="Proteomes" id="UP000325161">
    <property type="component" value="Chromosome"/>
</dbReference>
<dbReference type="EMBL" id="CP043046">
    <property type="protein sequence ID" value="QEI05600.1"/>
    <property type="molecule type" value="Genomic_DNA"/>
</dbReference>
<protein>
    <submittedName>
        <fullName evidence="2">DUF342 domain-containing protein</fullName>
    </submittedName>
</protein>
<dbReference type="PANTHER" id="PTHR38032">
    <property type="entry name" value="POLYMERASE-RELATED"/>
    <property type="match status" value="1"/>
</dbReference>
<dbReference type="AlphaFoldDB" id="A0A5C0AXN6"/>
<reference evidence="2 3" key="1">
    <citation type="submission" date="2019-08" db="EMBL/GenBank/DDBJ databases">
        <title>Amphibian skin-associated Pigmentiphaga: genome sequence and occurrence across geography and hosts.</title>
        <authorList>
            <person name="Bletz M.C."/>
            <person name="Bunk B."/>
            <person name="Sproeer C."/>
            <person name="Biwer P."/>
            <person name="Reiter S."/>
            <person name="Rabemananjara F.C.E."/>
            <person name="Schulz S."/>
            <person name="Overmann J."/>
            <person name="Vences M."/>
        </authorList>
    </citation>
    <scope>NUCLEOTIDE SEQUENCE [LARGE SCALE GENOMIC DNA]</scope>
    <source>
        <strain evidence="2 3">Mada1488</strain>
    </source>
</reference>
<feature type="domain" description="Flagellar Assembly Protein A N-terminal region" evidence="1">
    <location>
        <begin position="107"/>
        <end position="277"/>
    </location>
</feature>
<sequence>MGTSTWTSMLRLELRRLPQHHCPRRSHMSDSSFHLMLEESTRVLYAEYLATPDAVLPNRDALVQAAAARGWSETAFADPAVTLFLNRCHTATEPFRLPVGEVRDGTFSLELDADHVVVLLELHAPQGGKPVRLSEVREAITKRQITYGLKQVTILDALRAGHCKSLVIAEGTPPVPGMSARFVSLLDELKPSSHDEDENALIDYRNLSHLLLVSPGAPLMRRVPAVQGLPGTDVFGHQIPPPPVSDQPFPNNLAGTKIDEEDPNLLRAAIAGVPKLAGDRMTVDPVVSVEAVDLTTGNINFDGSLQVRGDITAGMEVRVTGDIAVRGTIEAAHVEAGGDVKVNGGIIGVQSAAMTEEQDNPSLRIAHIVAGGSIKARFMVSAFVSAGKSISAEREIRQCEVLAGESVVVGRPGSRDGSIIGGKVRALKSIRAGRAGAPSGTPTMIQAGVNPHAAGKLAEVEKSRVRLLEEKSKLDKLMEVLDKRPDVGEQQVERIRGMFSSVVGELFALDSKIKAIQQEMIPTSDARIEIFRGVQAGVTLHYAGHQRTFMEEREGGKAVIEKGHIVLR</sequence>
<organism evidence="2 3">
    <name type="scientific">Pigmentiphaga aceris</name>
    <dbReference type="NCBI Taxonomy" id="1940612"/>
    <lineage>
        <taxon>Bacteria</taxon>
        <taxon>Pseudomonadati</taxon>
        <taxon>Pseudomonadota</taxon>
        <taxon>Betaproteobacteria</taxon>
        <taxon>Burkholderiales</taxon>
        <taxon>Alcaligenaceae</taxon>
        <taxon>Pigmentiphaga</taxon>
    </lineage>
</organism>
<keyword evidence="3" id="KW-1185">Reference proteome</keyword>
<proteinExistence type="predicted"/>
<gene>
    <name evidence="2" type="ORF">FXN63_06915</name>
</gene>
<dbReference type="Pfam" id="PF20250">
    <property type="entry name" value="FapA_N"/>
    <property type="match status" value="1"/>
</dbReference>
<dbReference type="PANTHER" id="PTHR38032:SF1">
    <property type="entry name" value="RNA-BINDING PROTEIN KHPB N-TERMINAL DOMAIN-CONTAINING PROTEIN"/>
    <property type="match status" value="1"/>
</dbReference>
<dbReference type="OrthoDB" id="5807941at2"/>
<evidence type="ECO:0000259" key="1">
    <source>
        <dbReference type="Pfam" id="PF20250"/>
    </source>
</evidence>
<name>A0A5C0AXN6_9BURK</name>
<dbReference type="KEGG" id="pacr:FXN63_06915"/>
<dbReference type="InterPro" id="IPR046865">
    <property type="entry name" value="FapA_b_solenoid"/>
</dbReference>
<accession>A0A5C0AXN6</accession>
<dbReference type="InterPro" id="IPR005646">
    <property type="entry name" value="FapA"/>
</dbReference>